<dbReference type="InterPro" id="IPR001128">
    <property type="entry name" value="Cyt_P450"/>
</dbReference>
<keyword evidence="7" id="KW-0472">Membrane</keyword>
<dbReference type="GO" id="GO:0004497">
    <property type="term" value="F:monooxygenase activity"/>
    <property type="evidence" value="ECO:0007669"/>
    <property type="project" value="UniProtKB-KW"/>
</dbReference>
<dbReference type="InterPro" id="IPR036396">
    <property type="entry name" value="Cyt_P450_sf"/>
</dbReference>
<dbReference type="AlphaFoldDB" id="A0A9Q0R0N7"/>
<evidence type="ECO:0000313" key="9">
    <source>
        <dbReference type="Proteomes" id="UP001141806"/>
    </source>
</evidence>
<comment type="cofactor">
    <cofactor evidence="5">
        <name>heme</name>
        <dbReference type="ChEBI" id="CHEBI:30413"/>
    </cofactor>
</comment>
<name>A0A9Q0R0N7_9MAGN</name>
<organism evidence="8 9">
    <name type="scientific">Protea cynaroides</name>
    <dbReference type="NCBI Taxonomy" id="273540"/>
    <lineage>
        <taxon>Eukaryota</taxon>
        <taxon>Viridiplantae</taxon>
        <taxon>Streptophyta</taxon>
        <taxon>Embryophyta</taxon>
        <taxon>Tracheophyta</taxon>
        <taxon>Spermatophyta</taxon>
        <taxon>Magnoliopsida</taxon>
        <taxon>Proteales</taxon>
        <taxon>Proteaceae</taxon>
        <taxon>Protea</taxon>
    </lineage>
</organism>
<evidence type="ECO:0000256" key="4">
    <source>
        <dbReference type="ARBA" id="ARBA00023004"/>
    </source>
</evidence>
<dbReference type="Proteomes" id="UP001141806">
    <property type="component" value="Unassembled WGS sequence"/>
</dbReference>
<dbReference type="Gene3D" id="1.10.630.10">
    <property type="entry name" value="Cytochrome P450"/>
    <property type="match status" value="1"/>
</dbReference>
<dbReference type="EMBL" id="JAMYWD010000002">
    <property type="protein sequence ID" value="KAJ4979075.1"/>
    <property type="molecule type" value="Genomic_DNA"/>
</dbReference>
<dbReference type="Pfam" id="PF00067">
    <property type="entry name" value="p450"/>
    <property type="match status" value="1"/>
</dbReference>
<keyword evidence="6" id="KW-0503">Monooxygenase</keyword>
<keyword evidence="9" id="KW-1185">Reference proteome</keyword>
<evidence type="ECO:0000256" key="2">
    <source>
        <dbReference type="ARBA" id="ARBA00022723"/>
    </source>
</evidence>
<dbReference type="PRINTS" id="PR00465">
    <property type="entry name" value="EP450IV"/>
</dbReference>
<keyword evidence="7" id="KW-0812">Transmembrane</keyword>
<dbReference type="PROSITE" id="PS00086">
    <property type="entry name" value="CYTOCHROME_P450"/>
    <property type="match status" value="1"/>
</dbReference>
<protein>
    <recommendedName>
        <fullName evidence="10">Cytochrome P450</fullName>
    </recommendedName>
</protein>
<dbReference type="GO" id="GO:0020037">
    <property type="term" value="F:heme binding"/>
    <property type="evidence" value="ECO:0007669"/>
    <property type="project" value="InterPro"/>
</dbReference>
<keyword evidence="3 6" id="KW-0560">Oxidoreductase</keyword>
<dbReference type="GO" id="GO:0016705">
    <property type="term" value="F:oxidoreductase activity, acting on paired donors, with incorporation or reduction of molecular oxygen"/>
    <property type="evidence" value="ECO:0007669"/>
    <property type="project" value="InterPro"/>
</dbReference>
<keyword evidence="7" id="KW-1133">Transmembrane helix</keyword>
<keyword evidence="4 5" id="KW-0408">Iron</keyword>
<comment type="similarity">
    <text evidence="1 6">Belongs to the cytochrome P450 family.</text>
</comment>
<evidence type="ECO:0000256" key="6">
    <source>
        <dbReference type="RuleBase" id="RU000461"/>
    </source>
</evidence>
<dbReference type="PRINTS" id="PR00385">
    <property type="entry name" value="P450"/>
</dbReference>
<evidence type="ECO:0000256" key="1">
    <source>
        <dbReference type="ARBA" id="ARBA00010617"/>
    </source>
</evidence>
<evidence type="ECO:0000256" key="5">
    <source>
        <dbReference type="PIRSR" id="PIRSR602403-1"/>
    </source>
</evidence>
<keyword evidence="5 6" id="KW-0349">Heme</keyword>
<dbReference type="OrthoDB" id="1470350at2759"/>
<keyword evidence="2 5" id="KW-0479">Metal-binding</keyword>
<dbReference type="PANTHER" id="PTHR24296">
    <property type="entry name" value="CYTOCHROME P450"/>
    <property type="match status" value="1"/>
</dbReference>
<proteinExistence type="inferred from homology"/>
<gene>
    <name evidence="8" type="ORF">NE237_009855</name>
</gene>
<feature type="binding site" description="axial binding residue" evidence="5">
    <location>
        <position position="462"/>
    </location>
    <ligand>
        <name>heme</name>
        <dbReference type="ChEBI" id="CHEBI:30413"/>
    </ligand>
    <ligandPart>
        <name>Fe</name>
        <dbReference type="ChEBI" id="CHEBI:18248"/>
    </ligandPart>
</feature>
<comment type="caution">
    <text evidence="8">The sequence shown here is derived from an EMBL/GenBank/DDBJ whole genome shotgun (WGS) entry which is preliminary data.</text>
</comment>
<reference evidence="8" key="1">
    <citation type="journal article" date="2023" name="Plant J.">
        <title>The genome of the king protea, Protea cynaroides.</title>
        <authorList>
            <person name="Chang J."/>
            <person name="Duong T.A."/>
            <person name="Schoeman C."/>
            <person name="Ma X."/>
            <person name="Roodt D."/>
            <person name="Barker N."/>
            <person name="Li Z."/>
            <person name="Van de Peer Y."/>
            <person name="Mizrachi E."/>
        </authorList>
    </citation>
    <scope>NUCLEOTIDE SEQUENCE</scope>
    <source>
        <tissue evidence="8">Young leaves</tissue>
    </source>
</reference>
<evidence type="ECO:0000313" key="8">
    <source>
        <dbReference type="EMBL" id="KAJ4979075.1"/>
    </source>
</evidence>
<evidence type="ECO:0000256" key="3">
    <source>
        <dbReference type="ARBA" id="ARBA00023002"/>
    </source>
</evidence>
<dbReference type="CDD" id="cd11064">
    <property type="entry name" value="CYP86A"/>
    <property type="match status" value="1"/>
</dbReference>
<dbReference type="InterPro" id="IPR002403">
    <property type="entry name" value="Cyt_P450_E_grp-IV"/>
</dbReference>
<accession>A0A9Q0R0N7</accession>
<dbReference type="SUPFAM" id="SSF48264">
    <property type="entry name" value="Cytochrome P450"/>
    <property type="match status" value="1"/>
</dbReference>
<dbReference type="InterPro" id="IPR017972">
    <property type="entry name" value="Cyt_P450_CS"/>
</dbReference>
<sequence length="516" mass="59292">MLQFQFEFVTSLLLLIILPTFFYFFKTCFTSATSKKKKSSSSPSSSAIKFPRSYPVLGSLFAISANLERMNQWTTELLQNTSENGNIILDLPFGRRILVTTNPAIVQHILKTQFHIYNKGIFVRDTLQNFLGTGIFNADDDNWKSQRQISSHEFNTKSIRKFVETVVEDELSDRLLPLLSSANPNRSLLDLQDILQRFAFDNICKISFGYDPKSLSPSIPQLETKFAVAFEDAIRLSCQRFYSLTWRLKRAFDIGSEKQLRVAISTVRDFATKIVREKKLQLEEENSSPETEDLLSRFLSSGHTDENFVTDMVISFILAGRDTTSAALTWFFWLVSQHSNVEDEILKEIREKPQILDYDDVKNMAYIHASLCETMRLYPPVPSDSKNAAADDVLPDGTIVEKGMIVQYHPYAMGRTESLWGKDWAEFRPERWLEKETSTGKWRFVGRDPYTYPVFNAGPRICLGKDMAFLQMKKLVARVMQRYRVVPASEKGFEPIFISDMASKMKGGFPVRIEER</sequence>
<feature type="transmembrane region" description="Helical" evidence="7">
    <location>
        <begin position="6"/>
        <end position="25"/>
    </location>
</feature>
<dbReference type="GO" id="GO:0006629">
    <property type="term" value="P:lipid metabolic process"/>
    <property type="evidence" value="ECO:0007669"/>
    <property type="project" value="UniProtKB-ARBA"/>
</dbReference>
<evidence type="ECO:0008006" key="10">
    <source>
        <dbReference type="Google" id="ProtNLM"/>
    </source>
</evidence>
<dbReference type="GO" id="GO:0005506">
    <property type="term" value="F:iron ion binding"/>
    <property type="evidence" value="ECO:0007669"/>
    <property type="project" value="InterPro"/>
</dbReference>
<evidence type="ECO:0000256" key="7">
    <source>
        <dbReference type="SAM" id="Phobius"/>
    </source>
</evidence>